<dbReference type="InterPro" id="IPR027417">
    <property type="entry name" value="P-loop_NTPase"/>
</dbReference>
<dbReference type="InterPro" id="IPR017582">
    <property type="entry name" value="SelU"/>
</dbReference>
<dbReference type="SMART" id="SM00450">
    <property type="entry name" value="RHOD"/>
    <property type="match status" value="1"/>
</dbReference>
<evidence type="ECO:0000313" key="3">
    <source>
        <dbReference type="EMBL" id="QGG80028.1"/>
    </source>
</evidence>
<evidence type="ECO:0000313" key="4">
    <source>
        <dbReference type="Proteomes" id="UP000388235"/>
    </source>
</evidence>
<protein>
    <submittedName>
        <fullName evidence="3">tRNA 2-selenouridine(34) synthase MnmH</fullName>
    </submittedName>
</protein>
<dbReference type="GO" id="GO:0043828">
    <property type="term" value="F:tRNA 2-selenouridine synthase activity"/>
    <property type="evidence" value="ECO:0007669"/>
    <property type="project" value="InterPro"/>
</dbReference>
<dbReference type="InterPro" id="IPR036873">
    <property type="entry name" value="Rhodanese-like_dom_sf"/>
</dbReference>
<dbReference type="KEGG" id="llp:GH975_05320"/>
<dbReference type="PANTHER" id="PTHR30401:SF0">
    <property type="entry name" value="TRNA 2-SELENOURIDINE SYNTHASE"/>
    <property type="match status" value="1"/>
</dbReference>
<reference evidence="3 4" key="1">
    <citation type="submission" date="2019-11" db="EMBL/GenBank/DDBJ databases">
        <authorList>
            <person name="Khan S.A."/>
            <person name="Jeon C.O."/>
            <person name="Chun B.H."/>
        </authorList>
    </citation>
    <scope>NUCLEOTIDE SEQUENCE [LARGE SCALE GENOMIC DNA]</scope>
    <source>
        <strain evidence="3 4">IMCC 1097</strain>
    </source>
</reference>
<dbReference type="PROSITE" id="PS50206">
    <property type="entry name" value="RHODANESE_3"/>
    <property type="match status" value="1"/>
</dbReference>
<dbReference type="OrthoDB" id="9808735at2"/>
<dbReference type="Gene3D" id="3.40.250.10">
    <property type="entry name" value="Rhodanese-like domain"/>
    <property type="match status" value="1"/>
</dbReference>
<dbReference type="SUPFAM" id="SSF52540">
    <property type="entry name" value="P-loop containing nucleoside triphosphate hydrolases"/>
    <property type="match status" value="1"/>
</dbReference>
<accession>A0A5Q2Q7P0</accession>
<gene>
    <name evidence="3" type="primary">mnmH</name>
    <name evidence="3" type="ORF">GH975_05320</name>
</gene>
<dbReference type="SUPFAM" id="SSF52821">
    <property type="entry name" value="Rhodanese/Cell cycle control phosphatase"/>
    <property type="match status" value="1"/>
</dbReference>
<dbReference type="NCBIfam" id="NF008750">
    <property type="entry name" value="PRK11784.1-2"/>
    <property type="match status" value="1"/>
</dbReference>
<evidence type="ECO:0000256" key="1">
    <source>
        <dbReference type="ARBA" id="ARBA00023266"/>
    </source>
</evidence>
<dbReference type="PANTHER" id="PTHR30401">
    <property type="entry name" value="TRNA 2-SELENOURIDINE SYNTHASE"/>
    <property type="match status" value="1"/>
</dbReference>
<feature type="domain" description="Rhodanese" evidence="2">
    <location>
        <begin position="13"/>
        <end position="135"/>
    </location>
</feature>
<keyword evidence="4" id="KW-1185">Reference proteome</keyword>
<dbReference type="NCBIfam" id="NF008752">
    <property type="entry name" value="PRK11784.1-4"/>
    <property type="match status" value="1"/>
</dbReference>
<dbReference type="InterPro" id="IPR001763">
    <property type="entry name" value="Rhodanese-like_dom"/>
</dbReference>
<dbReference type="NCBIfam" id="TIGR03167">
    <property type="entry name" value="tRNA_sel_U_synt"/>
    <property type="match status" value="1"/>
</dbReference>
<dbReference type="InterPro" id="IPR058840">
    <property type="entry name" value="AAA_SelU"/>
</dbReference>
<dbReference type="GO" id="GO:0004792">
    <property type="term" value="F:thiosulfate-cyanide sulfurtransferase activity"/>
    <property type="evidence" value="ECO:0007669"/>
    <property type="project" value="InterPro"/>
</dbReference>
<dbReference type="PROSITE" id="PS00380">
    <property type="entry name" value="RHODANESE_1"/>
    <property type="match status" value="1"/>
</dbReference>
<evidence type="ECO:0000259" key="2">
    <source>
        <dbReference type="PROSITE" id="PS50206"/>
    </source>
</evidence>
<dbReference type="Proteomes" id="UP000388235">
    <property type="component" value="Chromosome"/>
</dbReference>
<dbReference type="Pfam" id="PF26341">
    <property type="entry name" value="AAA_SelU"/>
    <property type="match status" value="1"/>
</dbReference>
<dbReference type="AlphaFoldDB" id="A0A5Q2Q7P0"/>
<dbReference type="EMBL" id="CP045871">
    <property type="protein sequence ID" value="QGG80028.1"/>
    <property type="molecule type" value="Genomic_DNA"/>
</dbReference>
<dbReference type="RefSeq" id="WP_153713532.1">
    <property type="nucleotide sequence ID" value="NZ_CP045871.1"/>
</dbReference>
<sequence>MQRQIQRRKLDGELPHGLILDARSPAEFAIDHIPGAINLPTLDDQQRHEVGTLYTQVNPFQARLKGAAYANRNIADYIERYALDWPPNHPMWVYCWRGGQRSGSLALVLNEIGFKPTLINGGYKHWRNQVIAELPGAIADLDWRVLSGATGTGKTALLHQLQAQGQPILDLEGMANHRGSLLGHLDPQPSQRGFETQLYWALKHLPAGAQVWVESESARIGQLTVPEPLMRAIQSAPQVEVIDSIDERVQRLLGDYAHYCGGQTDLKGQLSRLRGRYANDTIQGWFDSIDRGDWSALVASLLHEHYDPTYAHGQKRLSSHAKQVVNRSGLTPQACVERLLQLAS</sequence>
<keyword evidence="1" id="KW-0711">Selenium</keyword>
<organism evidence="3 4">
    <name type="scientific">Litorivicinus lipolyticus</name>
    <dbReference type="NCBI Taxonomy" id="418701"/>
    <lineage>
        <taxon>Bacteria</taxon>
        <taxon>Pseudomonadati</taxon>
        <taxon>Pseudomonadota</taxon>
        <taxon>Gammaproteobacteria</taxon>
        <taxon>Oceanospirillales</taxon>
        <taxon>Litorivicinaceae</taxon>
        <taxon>Litorivicinus</taxon>
    </lineage>
</organism>
<proteinExistence type="predicted"/>
<dbReference type="Pfam" id="PF00581">
    <property type="entry name" value="Rhodanese"/>
    <property type="match status" value="1"/>
</dbReference>
<dbReference type="GO" id="GO:0002098">
    <property type="term" value="P:tRNA wobble uridine modification"/>
    <property type="evidence" value="ECO:0007669"/>
    <property type="project" value="InterPro"/>
</dbReference>
<name>A0A5Q2Q7P0_9GAMM</name>
<dbReference type="InterPro" id="IPR001307">
    <property type="entry name" value="Thiosulphate_STrfase_CS"/>
</dbReference>